<reference evidence="1" key="1">
    <citation type="submission" date="2020-08" db="EMBL/GenBank/DDBJ databases">
        <title>Genome sequencing and assembly of the red palm weevil Rhynchophorus ferrugineus.</title>
        <authorList>
            <person name="Dias G.B."/>
            <person name="Bergman C.M."/>
            <person name="Manee M."/>
        </authorList>
    </citation>
    <scope>NUCLEOTIDE SEQUENCE</scope>
    <source>
        <strain evidence="1">AA-2017</strain>
        <tissue evidence="1">Whole larva</tissue>
    </source>
</reference>
<accession>A0A834M8K9</accession>
<keyword evidence="2" id="KW-1185">Reference proteome</keyword>
<evidence type="ECO:0000313" key="2">
    <source>
        <dbReference type="Proteomes" id="UP000625711"/>
    </source>
</evidence>
<protein>
    <submittedName>
        <fullName evidence="1">Uncharacterized protein</fullName>
    </submittedName>
</protein>
<gene>
    <name evidence="1" type="ORF">GWI33_014963</name>
</gene>
<evidence type="ECO:0000313" key="1">
    <source>
        <dbReference type="EMBL" id="KAF7272236.1"/>
    </source>
</evidence>
<sequence length="97" mass="10780">MNDPQLLTPIENHPPSVTHPIRLCAFADSQAEYSDAATQHQHSHLSISQSAFDQQLRALARLVPQQDQKEQFFGASRSVATTIDAVPTDGYRVRPRA</sequence>
<name>A0A834M8K9_RHYFE</name>
<comment type="caution">
    <text evidence="1">The sequence shown here is derived from an EMBL/GenBank/DDBJ whole genome shotgun (WGS) entry which is preliminary data.</text>
</comment>
<organism evidence="1 2">
    <name type="scientific">Rhynchophorus ferrugineus</name>
    <name type="common">Red palm weevil</name>
    <name type="synonym">Curculio ferrugineus</name>
    <dbReference type="NCBI Taxonomy" id="354439"/>
    <lineage>
        <taxon>Eukaryota</taxon>
        <taxon>Metazoa</taxon>
        <taxon>Ecdysozoa</taxon>
        <taxon>Arthropoda</taxon>
        <taxon>Hexapoda</taxon>
        <taxon>Insecta</taxon>
        <taxon>Pterygota</taxon>
        <taxon>Neoptera</taxon>
        <taxon>Endopterygota</taxon>
        <taxon>Coleoptera</taxon>
        <taxon>Polyphaga</taxon>
        <taxon>Cucujiformia</taxon>
        <taxon>Curculionidae</taxon>
        <taxon>Dryophthorinae</taxon>
        <taxon>Rhynchophorus</taxon>
    </lineage>
</organism>
<proteinExistence type="predicted"/>
<dbReference type="AlphaFoldDB" id="A0A834M8K9"/>
<dbReference type="Proteomes" id="UP000625711">
    <property type="component" value="Unassembled WGS sequence"/>
</dbReference>
<dbReference type="EMBL" id="JAACXV010013804">
    <property type="protein sequence ID" value="KAF7272236.1"/>
    <property type="molecule type" value="Genomic_DNA"/>
</dbReference>